<proteinExistence type="predicted"/>
<protein>
    <submittedName>
        <fullName evidence="1">Uncharacterized protein</fullName>
    </submittedName>
</protein>
<reference evidence="2" key="1">
    <citation type="journal article" date="2008" name="J. Bacteriol.">
        <title>Genome sequence of Thermofilum pendens reveals an exceptional loss of biosynthetic pathways without genome reduction.</title>
        <authorList>
            <person name="Anderson I."/>
            <person name="Rodriguez J."/>
            <person name="Susanti D."/>
            <person name="Porat I."/>
            <person name="Reich C."/>
            <person name="Ulrich L.E."/>
            <person name="Elkins J.G."/>
            <person name="Mavromatis K."/>
            <person name="Lykidis A."/>
            <person name="Kim E."/>
            <person name="Thompson L.S."/>
            <person name="Nolan M."/>
            <person name="Land M."/>
            <person name="Copeland A."/>
            <person name="Lapidus A."/>
            <person name="Lucas S."/>
            <person name="Detter C."/>
            <person name="Zhulin I.B."/>
            <person name="Olsen G.J."/>
            <person name="Whitman W."/>
            <person name="Mukhopadhyay B."/>
            <person name="Bristow J."/>
            <person name="Kyrpides N."/>
        </authorList>
    </citation>
    <scope>NUCLEOTIDE SEQUENCE [LARGE SCALE GENOMIC DNA]</scope>
    <source>
        <strain evidence="2">DSM 2475 / Hrk 5</strain>
    </source>
</reference>
<name>A1RY19_THEPD</name>
<dbReference type="EnsemblBacteria" id="ABL78099">
    <property type="protein sequence ID" value="ABL78099"/>
    <property type="gene ID" value="Tpen_0697"/>
</dbReference>
<dbReference type="Proteomes" id="UP000000641">
    <property type="component" value="Chromosome"/>
</dbReference>
<dbReference type="EMBL" id="CP000505">
    <property type="protein sequence ID" value="ABL78099.1"/>
    <property type="molecule type" value="Genomic_DNA"/>
</dbReference>
<dbReference type="HOGENOM" id="CLU_203625_0_0_2"/>
<organism evidence="1 2">
    <name type="scientific">Thermofilum pendens (strain DSM 2475 / Hrk 5)</name>
    <dbReference type="NCBI Taxonomy" id="368408"/>
    <lineage>
        <taxon>Archaea</taxon>
        <taxon>Thermoproteota</taxon>
        <taxon>Thermoprotei</taxon>
        <taxon>Thermofilales</taxon>
        <taxon>Thermofilaceae</taxon>
        <taxon>Thermofilum</taxon>
    </lineage>
</organism>
<accession>A1RY19</accession>
<evidence type="ECO:0000313" key="2">
    <source>
        <dbReference type="Proteomes" id="UP000000641"/>
    </source>
</evidence>
<dbReference type="GeneID" id="4602012"/>
<dbReference type="STRING" id="368408.Tpen_0697"/>
<sequence>MRTVGAPSRILASTLRRDELYEARLAEALDAVEEFLASVKSAPRVEEDEELARELEKDVEELRGLGLA</sequence>
<dbReference type="RefSeq" id="WP_011752364.1">
    <property type="nucleotide sequence ID" value="NC_008698.1"/>
</dbReference>
<gene>
    <name evidence="1" type="ordered locus">Tpen_0697</name>
</gene>
<dbReference type="AlphaFoldDB" id="A1RY19"/>
<keyword evidence="2" id="KW-1185">Reference proteome</keyword>
<evidence type="ECO:0000313" key="1">
    <source>
        <dbReference type="EMBL" id="ABL78099.1"/>
    </source>
</evidence>
<dbReference type="KEGG" id="tpe:Tpen_0697"/>